<name>A0A5B7EVY9_PORTR</name>
<reference evidence="1 2" key="1">
    <citation type="submission" date="2019-05" db="EMBL/GenBank/DDBJ databases">
        <title>Another draft genome of Portunus trituberculatus and its Hox gene families provides insights of decapod evolution.</title>
        <authorList>
            <person name="Jeong J.-H."/>
            <person name="Song I."/>
            <person name="Kim S."/>
            <person name="Choi T."/>
            <person name="Kim D."/>
            <person name="Ryu S."/>
            <person name="Kim W."/>
        </authorList>
    </citation>
    <scope>NUCLEOTIDE SEQUENCE [LARGE SCALE GENOMIC DNA]</scope>
    <source>
        <tissue evidence="1">Muscle</tissue>
    </source>
</reference>
<gene>
    <name evidence="1" type="ORF">E2C01_030516</name>
</gene>
<evidence type="ECO:0000313" key="1">
    <source>
        <dbReference type="EMBL" id="MPC37043.1"/>
    </source>
</evidence>
<accession>A0A5B7EVY9</accession>
<dbReference type="AlphaFoldDB" id="A0A5B7EVY9"/>
<organism evidence="1 2">
    <name type="scientific">Portunus trituberculatus</name>
    <name type="common">Swimming crab</name>
    <name type="synonym">Neptunus trituberculatus</name>
    <dbReference type="NCBI Taxonomy" id="210409"/>
    <lineage>
        <taxon>Eukaryota</taxon>
        <taxon>Metazoa</taxon>
        <taxon>Ecdysozoa</taxon>
        <taxon>Arthropoda</taxon>
        <taxon>Crustacea</taxon>
        <taxon>Multicrustacea</taxon>
        <taxon>Malacostraca</taxon>
        <taxon>Eumalacostraca</taxon>
        <taxon>Eucarida</taxon>
        <taxon>Decapoda</taxon>
        <taxon>Pleocyemata</taxon>
        <taxon>Brachyura</taxon>
        <taxon>Eubrachyura</taxon>
        <taxon>Portunoidea</taxon>
        <taxon>Portunidae</taxon>
        <taxon>Portuninae</taxon>
        <taxon>Portunus</taxon>
    </lineage>
</organism>
<proteinExistence type="predicted"/>
<dbReference type="EMBL" id="VSRR010003669">
    <property type="protein sequence ID" value="MPC37043.1"/>
    <property type="molecule type" value="Genomic_DNA"/>
</dbReference>
<sequence>MECSLTVRQCLCNASDLDGEIISPAVSKEYSELHDTQVEDDPQPGPSSSHKGIVNYEFILGVYW</sequence>
<comment type="caution">
    <text evidence="1">The sequence shown here is derived from an EMBL/GenBank/DDBJ whole genome shotgun (WGS) entry which is preliminary data.</text>
</comment>
<protein>
    <submittedName>
        <fullName evidence="1">Uncharacterized protein</fullName>
    </submittedName>
</protein>
<dbReference type="Proteomes" id="UP000324222">
    <property type="component" value="Unassembled WGS sequence"/>
</dbReference>
<evidence type="ECO:0000313" key="2">
    <source>
        <dbReference type="Proteomes" id="UP000324222"/>
    </source>
</evidence>
<keyword evidence="2" id="KW-1185">Reference proteome</keyword>